<dbReference type="PANTHER" id="PTHR36847">
    <property type="entry name" value="AMIDOLIGASE ENZYME"/>
    <property type="match status" value="1"/>
</dbReference>
<dbReference type="EMBL" id="BAAFSV010000001">
    <property type="protein sequence ID" value="GAB1311498.1"/>
    <property type="molecule type" value="Genomic_DNA"/>
</dbReference>
<protein>
    <recommendedName>
        <fullName evidence="4">Amidoligase enzyme</fullName>
    </recommendedName>
</protein>
<dbReference type="GeneID" id="98172453"/>
<dbReference type="Proteomes" id="UP001628179">
    <property type="component" value="Unassembled WGS sequence"/>
</dbReference>
<organism evidence="2 3">
    <name type="scientific">Madurella fahalii</name>
    <dbReference type="NCBI Taxonomy" id="1157608"/>
    <lineage>
        <taxon>Eukaryota</taxon>
        <taxon>Fungi</taxon>
        <taxon>Dikarya</taxon>
        <taxon>Ascomycota</taxon>
        <taxon>Pezizomycotina</taxon>
        <taxon>Sordariomycetes</taxon>
        <taxon>Sordariomycetidae</taxon>
        <taxon>Sordariales</taxon>
        <taxon>Sordariales incertae sedis</taxon>
        <taxon>Madurella</taxon>
    </lineage>
</organism>
<feature type="region of interest" description="Disordered" evidence="1">
    <location>
        <begin position="1"/>
        <end position="20"/>
    </location>
</feature>
<evidence type="ECO:0000313" key="3">
    <source>
        <dbReference type="Proteomes" id="UP001628179"/>
    </source>
</evidence>
<dbReference type="InterPro" id="IPR022025">
    <property type="entry name" value="Amidoligase_2"/>
</dbReference>
<sequence length="471" mass="52990">MVQPPILRSTPHPWRVGRPDPEKWNGRRRLWATVSGILIRVRGDLSPFQGMAPFIHDDEAGHHARATRETAVDHAEGMSVALEWKLLLPLLSGGADDPQPDDGRLVDEALCPDDECASLAQAHDCIAGTIRETGEKAVTMHTILKEDLEEKNFWESSWIVKKANSAEPLSTEKSLKGYIWVPVEICSPKMRLKDSGTRHRMQRVLSALSSSHRLAANCSCEVHIHLGQMDGRPWSLSTLKRLGTLLWVAEPILRAIRDPNSPNFDHVYTWGFEMRKHSRLAERVEVLIAQSSSPYNVPMPNKFSGISDNQVASTLQARGAVPATELRAVTEIWKTTSHLELGRLLSGEEKKYRRLGFNFSAFGEEDERARRNPRTFEFRIMEGSVRIDLILGWLTICGTIAEVAVAKADPRFAAALSLLLHQADRAQHKTARDFGETPGTQRGREFRELMRALGVSSDNYRGFEEKIMREN</sequence>
<accession>A0ABQ0G159</accession>
<dbReference type="RefSeq" id="XP_070913231.1">
    <property type="nucleotide sequence ID" value="XM_071057130.1"/>
</dbReference>
<reference evidence="2 3" key="1">
    <citation type="submission" date="2024-09" db="EMBL/GenBank/DDBJ databases">
        <title>Itraconazole resistance in Madurella fahalii resulting from another homologue of gene encoding cytochrome P450 14-alpha sterol demethylase (CYP51).</title>
        <authorList>
            <person name="Yoshioka I."/>
            <person name="Fahal A.H."/>
            <person name="Kaneko S."/>
            <person name="Yaguchi T."/>
        </authorList>
    </citation>
    <scope>NUCLEOTIDE SEQUENCE [LARGE SCALE GENOMIC DNA]</scope>
    <source>
        <strain evidence="2 3">IFM 68171</strain>
    </source>
</reference>
<name>A0ABQ0G159_9PEZI</name>
<gene>
    <name evidence="2" type="ORF">MFIFM68171_01708</name>
</gene>
<dbReference type="Pfam" id="PF12224">
    <property type="entry name" value="Amidoligase_2"/>
    <property type="match status" value="1"/>
</dbReference>
<proteinExistence type="predicted"/>
<comment type="caution">
    <text evidence="2">The sequence shown here is derived from an EMBL/GenBank/DDBJ whole genome shotgun (WGS) entry which is preliminary data.</text>
</comment>
<evidence type="ECO:0000256" key="1">
    <source>
        <dbReference type="SAM" id="MobiDB-lite"/>
    </source>
</evidence>
<evidence type="ECO:0000313" key="2">
    <source>
        <dbReference type="EMBL" id="GAB1311498.1"/>
    </source>
</evidence>
<keyword evidence="3" id="KW-1185">Reference proteome</keyword>
<dbReference type="PANTHER" id="PTHR36847:SF1">
    <property type="entry name" value="AMIDOLIGASE ENZYME"/>
    <property type="match status" value="1"/>
</dbReference>
<evidence type="ECO:0008006" key="4">
    <source>
        <dbReference type="Google" id="ProtNLM"/>
    </source>
</evidence>